<evidence type="ECO:0000313" key="2">
    <source>
        <dbReference type="WBParaSite" id="nRc.2.0.1.t23960-RA"/>
    </source>
</evidence>
<name>A0A915JDT8_ROMCU</name>
<keyword evidence="1" id="KW-1185">Reference proteome</keyword>
<proteinExistence type="predicted"/>
<sequence length="124" mass="14002">MENTQFADYLRQNFGLSDIRSQKGFNAVGSWSAGVLQIVGIKSDKRSNSVIIAFPRETNFNNVCPQILSAARKSGMIILKDEMSYVTEEKYTNAQYMKDKLIKPREIGINDFVLLIKVTHILVA</sequence>
<dbReference type="Proteomes" id="UP000887565">
    <property type="component" value="Unplaced"/>
</dbReference>
<reference evidence="2" key="1">
    <citation type="submission" date="2022-11" db="UniProtKB">
        <authorList>
            <consortium name="WormBaseParasite"/>
        </authorList>
    </citation>
    <scope>IDENTIFICATION</scope>
</reference>
<evidence type="ECO:0000313" key="1">
    <source>
        <dbReference type="Proteomes" id="UP000887565"/>
    </source>
</evidence>
<organism evidence="1 2">
    <name type="scientific">Romanomermis culicivorax</name>
    <name type="common">Nematode worm</name>
    <dbReference type="NCBI Taxonomy" id="13658"/>
    <lineage>
        <taxon>Eukaryota</taxon>
        <taxon>Metazoa</taxon>
        <taxon>Ecdysozoa</taxon>
        <taxon>Nematoda</taxon>
        <taxon>Enoplea</taxon>
        <taxon>Dorylaimia</taxon>
        <taxon>Mermithida</taxon>
        <taxon>Mermithoidea</taxon>
        <taxon>Mermithidae</taxon>
        <taxon>Romanomermis</taxon>
    </lineage>
</organism>
<protein>
    <submittedName>
        <fullName evidence="2">Uncharacterized protein</fullName>
    </submittedName>
</protein>
<dbReference type="WBParaSite" id="nRc.2.0.1.t23960-RA">
    <property type="protein sequence ID" value="nRc.2.0.1.t23960-RA"/>
    <property type="gene ID" value="nRc.2.0.1.g23960"/>
</dbReference>
<dbReference type="AlphaFoldDB" id="A0A915JDT8"/>
<accession>A0A915JDT8</accession>